<feature type="transmembrane region" description="Helical" evidence="1">
    <location>
        <begin position="148"/>
        <end position="166"/>
    </location>
</feature>
<keyword evidence="1" id="KW-1133">Transmembrane helix</keyword>
<proteinExistence type="predicted"/>
<dbReference type="EMBL" id="NSLI01000004">
    <property type="protein sequence ID" value="PAX06874.1"/>
    <property type="molecule type" value="Genomic_DNA"/>
</dbReference>
<dbReference type="Proteomes" id="UP000218151">
    <property type="component" value="Unassembled WGS sequence"/>
</dbReference>
<keyword evidence="3" id="KW-1185">Reference proteome</keyword>
<dbReference type="AlphaFoldDB" id="A0A2A2SC43"/>
<keyword evidence="1" id="KW-0812">Transmembrane</keyword>
<accession>A0A2A2SC43</accession>
<gene>
    <name evidence="2" type="ORF">CKY28_12410</name>
</gene>
<feature type="transmembrane region" description="Helical" evidence="1">
    <location>
        <begin position="103"/>
        <end position="128"/>
    </location>
</feature>
<reference evidence="3" key="1">
    <citation type="submission" date="2017-09" db="EMBL/GenBank/DDBJ databases">
        <authorList>
            <person name="Feng G."/>
            <person name="Zhu H."/>
        </authorList>
    </citation>
    <scope>NUCLEOTIDE SEQUENCE [LARGE SCALE GENOMIC DNA]</scope>
    <source>
        <strain evidence="3">1PNM-20</strain>
    </source>
</reference>
<feature type="transmembrane region" description="Helical" evidence="1">
    <location>
        <begin position="71"/>
        <end position="91"/>
    </location>
</feature>
<evidence type="ECO:0008006" key="4">
    <source>
        <dbReference type="Google" id="ProtNLM"/>
    </source>
</evidence>
<feature type="transmembrane region" description="Helical" evidence="1">
    <location>
        <begin position="47"/>
        <end position="65"/>
    </location>
</feature>
<protein>
    <recommendedName>
        <fullName evidence="4">MotA/TolQ/ExbB proton channel domain-containing protein</fullName>
    </recommendedName>
</protein>
<name>A0A2A2SC43_9SPHN</name>
<comment type="caution">
    <text evidence="2">The sequence shown here is derived from an EMBL/GenBank/DDBJ whole genome shotgun (WGS) entry which is preliminary data.</text>
</comment>
<organism evidence="2 3">
    <name type="scientific">Sphingomonas lenta</name>
    <dbReference type="NCBI Taxonomy" id="1141887"/>
    <lineage>
        <taxon>Bacteria</taxon>
        <taxon>Pseudomonadati</taxon>
        <taxon>Pseudomonadota</taxon>
        <taxon>Alphaproteobacteria</taxon>
        <taxon>Sphingomonadales</taxon>
        <taxon>Sphingomonadaceae</taxon>
        <taxon>Sphingomonas</taxon>
    </lineage>
</organism>
<sequence length="345" mass="34867">MGGTDCSETDVTLLFGRLRLADTRAGEQGATMGDGTEAAVAIRRYEAATILALFASVGVHVAQALAGFDPYWLVGCNFGIIFSLALLAVRAHRASEGAFDSAVAAETIVAFGVLALILGLVVAIYRAFALAGEGLRFDLGTVGELGRPFALGLAAAGVAPVVAVLLRNFSAEHGRERGPADELDAATAAAVRLAATLDAVRAAAVDLGQAVGDAAAATARLGPELSRHLSDVADATGRVAPTLDMGASQFSGLLEAGAKRFIGEVDGAGARFAADLDGARRPIAALADAARGGAGDMAGLADELSRARAGAAETAELFAALNDLTASVERFVATRGPVLQRASVP</sequence>
<keyword evidence="1" id="KW-0472">Membrane</keyword>
<evidence type="ECO:0000256" key="1">
    <source>
        <dbReference type="SAM" id="Phobius"/>
    </source>
</evidence>
<evidence type="ECO:0000313" key="3">
    <source>
        <dbReference type="Proteomes" id="UP000218151"/>
    </source>
</evidence>
<evidence type="ECO:0000313" key="2">
    <source>
        <dbReference type="EMBL" id="PAX06874.1"/>
    </source>
</evidence>